<dbReference type="SUPFAM" id="SSF56349">
    <property type="entry name" value="DNA breaking-rejoining enzymes"/>
    <property type="match status" value="1"/>
</dbReference>
<protein>
    <submittedName>
        <fullName evidence="3">Integrase family protein</fullName>
    </submittedName>
</protein>
<dbReference type="AlphaFoldDB" id="M0B8T4"/>
<dbReference type="GO" id="GO:0003677">
    <property type="term" value="F:DNA binding"/>
    <property type="evidence" value="ECO:0007669"/>
    <property type="project" value="InterPro"/>
</dbReference>
<sequence length="232" mass="26728">MNLQQHENRDDMKVWLSQNEVEQLLEAADDTQQRIAFALGARCGLRSHEVLDVAPEDIVDTDAGTMLRVWHGKGDKFRETPVPRDLATTIRTVDDVRDASTSSSLVEITSTRSLRRWVRSAADQLYDETGDAGWEHLGCHDLRRTWATALASADVDPLLVCDWGGWNDLETFLEHYRGSYSPEAHTAGQKSVNTRSRLTDRRLWRRPFECDRRVNSFVRQYQQRERSKVGWL</sequence>
<dbReference type="InterPro" id="IPR002104">
    <property type="entry name" value="Integrase_catalytic"/>
</dbReference>
<gene>
    <name evidence="3" type="ORF">C480_04701</name>
</gene>
<dbReference type="PROSITE" id="PS51898">
    <property type="entry name" value="TYR_RECOMBINASE"/>
    <property type="match status" value="1"/>
</dbReference>
<organism evidence="3 4">
    <name type="scientific">Natrialba aegyptia DSM 13077</name>
    <dbReference type="NCBI Taxonomy" id="1227491"/>
    <lineage>
        <taxon>Archaea</taxon>
        <taxon>Methanobacteriati</taxon>
        <taxon>Methanobacteriota</taxon>
        <taxon>Stenosarchaea group</taxon>
        <taxon>Halobacteria</taxon>
        <taxon>Halobacteriales</taxon>
        <taxon>Natrialbaceae</taxon>
        <taxon>Natrialba</taxon>
    </lineage>
</organism>
<evidence type="ECO:0000313" key="4">
    <source>
        <dbReference type="Proteomes" id="UP000011591"/>
    </source>
</evidence>
<dbReference type="Proteomes" id="UP000011591">
    <property type="component" value="Unassembled WGS sequence"/>
</dbReference>
<feature type="domain" description="Tyr recombinase" evidence="2">
    <location>
        <begin position="11"/>
        <end position="191"/>
    </location>
</feature>
<keyword evidence="4" id="KW-1185">Reference proteome</keyword>
<reference evidence="3 4" key="1">
    <citation type="journal article" date="2014" name="PLoS Genet.">
        <title>Phylogenetically driven sequencing of extremely halophilic archaea reveals strategies for static and dynamic osmo-response.</title>
        <authorList>
            <person name="Becker E.A."/>
            <person name="Seitzer P.M."/>
            <person name="Tritt A."/>
            <person name="Larsen D."/>
            <person name="Krusor M."/>
            <person name="Yao A.I."/>
            <person name="Wu D."/>
            <person name="Madern D."/>
            <person name="Eisen J.A."/>
            <person name="Darling A.E."/>
            <person name="Facciotti M.T."/>
        </authorList>
    </citation>
    <scope>NUCLEOTIDE SEQUENCE [LARGE SCALE GENOMIC DNA]</scope>
    <source>
        <strain evidence="3 4">DSM 13077</strain>
    </source>
</reference>
<evidence type="ECO:0000313" key="3">
    <source>
        <dbReference type="EMBL" id="ELZ07326.1"/>
    </source>
</evidence>
<keyword evidence="1" id="KW-0233">DNA recombination</keyword>
<evidence type="ECO:0000256" key="1">
    <source>
        <dbReference type="ARBA" id="ARBA00023172"/>
    </source>
</evidence>
<dbReference type="InterPro" id="IPR013762">
    <property type="entry name" value="Integrase-like_cat_sf"/>
</dbReference>
<accession>M0B8T4</accession>
<name>M0B8T4_9EURY</name>
<dbReference type="GO" id="GO:0006310">
    <property type="term" value="P:DNA recombination"/>
    <property type="evidence" value="ECO:0007669"/>
    <property type="project" value="UniProtKB-KW"/>
</dbReference>
<dbReference type="GO" id="GO:0015074">
    <property type="term" value="P:DNA integration"/>
    <property type="evidence" value="ECO:0007669"/>
    <property type="project" value="InterPro"/>
</dbReference>
<dbReference type="Pfam" id="PF00589">
    <property type="entry name" value="Phage_integrase"/>
    <property type="match status" value="1"/>
</dbReference>
<dbReference type="Gene3D" id="1.10.443.10">
    <property type="entry name" value="Intergrase catalytic core"/>
    <property type="match status" value="1"/>
</dbReference>
<comment type="caution">
    <text evidence="3">The sequence shown here is derived from an EMBL/GenBank/DDBJ whole genome shotgun (WGS) entry which is preliminary data.</text>
</comment>
<evidence type="ECO:0000259" key="2">
    <source>
        <dbReference type="PROSITE" id="PS51898"/>
    </source>
</evidence>
<dbReference type="InterPro" id="IPR011010">
    <property type="entry name" value="DNA_brk_join_enz"/>
</dbReference>
<dbReference type="EMBL" id="AOIP01000015">
    <property type="protein sequence ID" value="ELZ07326.1"/>
    <property type="molecule type" value="Genomic_DNA"/>
</dbReference>
<proteinExistence type="predicted"/>